<accession>A0A410H2K7</accession>
<dbReference type="Pfam" id="PF02470">
    <property type="entry name" value="MlaD"/>
    <property type="match status" value="1"/>
</dbReference>
<dbReference type="PANTHER" id="PTHR33371:SF4">
    <property type="entry name" value="INTERMEMBRANE PHOSPHOLIPID TRANSPORT SYSTEM BINDING PROTEIN MLAD"/>
    <property type="match status" value="1"/>
</dbReference>
<gene>
    <name evidence="2" type="primary">mlaD</name>
    <name evidence="2" type="ORF">EPV75_05550</name>
</gene>
<name>A0A410H2K7_9GAMM</name>
<dbReference type="AlphaFoldDB" id="A0A410H2K7"/>
<dbReference type="EMBL" id="CP035033">
    <property type="protein sequence ID" value="QAB15168.1"/>
    <property type="molecule type" value="Genomic_DNA"/>
</dbReference>
<dbReference type="KEGG" id="htr:EPV75_05550"/>
<dbReference type="Proteomes" id="UP000285478">
    <property type="component" value="Chromosome"/>
</dbReference>
<evidence type="ECO:0000313" key="2">
    <source>
        <dbReference type="EMBL" id="QAB15168.1"/>
    </source>
</evidence>
<evidence type="ECO:0000259" key="1">
    <source>
        <dbReference type="Pfam" id="PF02470"/>
    </source>
</evidence>
<organism evidence="2 3">
    <name type="scientific">Hydrogenovibrio thermophilus</name>
    <dbReference type="NCBI Taxonomy" id="265883"/>
    <lineage>
        <taxon>Bacteria</taxon>
        <taxon>Pseudomonadati</taxon>
        <taxon>Pseudomonadota</taxon>
        <taxon>Gammaproteobacteria</taxon>
        <taxon>Thiotrichales</taxon>
        <taxon>Piscirickettsiaceae</taxon>
        <taxon>Hydrogenovibrio</taxon>
    </lineage>
</organism>
<dbReference type="NCBIfam" id="TIGR04430">
    <property type="entry name" value="OM_asym_MlaD"/>
    <property type="match status" value="1"/>
</dbReference>
<protein>
    <submittedName>
        <fullName evidence="2">Outer membrane lipid asymmetry maintenance protein MlaD</fullName>
    </submittedName>
</protein>
<proteinExistence type="predicted"/>
<dbReference type="InterPro" id="IPR030970">
    <property type="entry name" value="ABC_MlaD"/>
</dbReference>
<dbReference type="InterPro" id="IPR003399">
    <property type="entry name" value="Mce/MlaD"/>
</dbReference>
<reference evidence="2 3" key="1">
    <citation type="journal article" date="2018" name="Environ. Microbiol.">
        <title>Genomes of ubiquitous marine and hypersaline Hydrogenovibrio, Thiomicrorhabdus and Thiomicrospira spp. encode a diversity of mechanisms to sustain chemolithoautotrophy in heterogeneous environments.</title>
        <authorList>
            <person name="Scott K.M."/>
            <person name="Williams J."/>
            <person name="Porter C.M.B."/>
            <person name="Russel S."/>
            <person name="Harmer T.L."/>
            <person name="Paul J.H."/>
            <person name="Antonen K.M."/>
            <person name="Bridges M.K."/>
            <person name="Camper G.J."/>
            <person name="Campla C.K."/>
            <person name="Casella L.G."/>
            <person name="Chase E."/>
            <person name="Conrad J.W."/>
            <person name="Cruz M.C."/>
            <person name="Dunlap D.S."/>
            <person name="Duran L."/>
            <person name="Fahsbender E.M."/>
            <person name="Goldsmith D.B."/>
            <person name="Keeley R.F."/>
            <person name="Kondoff M.R."/>
            <person name="Kussy B.I."/>
            <person name="Lane M.K."/>
            <person name="Lawler S."/>
            <person name="Leigh B.A."/>
            <person name="Lewis C."/>
            <person name="Lostal L.M."/>
            <person name="Marking D."/>
            <person name="Mancera P.A."/>
            <person name="McClenthan E.C."/>
            <person name="McIntyre E.A."/>
            <person name="Mine J.A."/>
            <person name="Modi S."/>
            <person name="Moore B.D."/>
            <person name="Morgan W.A."/>
            <person name="Nelson K.M."/>
            <person name="Nguyen K.N."/>
            <person name="Ogburn N."/>
            <person name="Parrino D.G."/>
            <person name="Pedapudi A.D."/>
            <person name="Pelham R.P."/>
            <person name="Preece A.M."/>
            <person name="Rampersad E.A."/>
            <person name="Richardson J.C."/>
            <person name="Rodgers C.M."/>
            <person name="Schaffer B.L."/>
            <person name="Sheridan N.E."/>
            <person name="Solone M.R."/>
            <person name="Staley Z.R."/>
            <person name="Tabuchi M."/>
            <person name="Waide R.J."/>
            <person name="Wanjugi P.W."/>
            <person name="Young S."/>
            <person name="Clum A."/>
            <person name="Daum C."/>
            <person name="Huntemann M."/>
            <person name="Ivanova N."/>
            <person name="Kyrpides N."/>
            <person name="Mikhailova N."/>
            <person name="Palaniappan K."/>
            <person name="Pillay M."/>
            <person name="Reddy T.B.K."/>
            <person name="Shapiro N."/>
            <person name="Stamatis D."/>
            <person name="Varghese N."/>
            <person name="Woyke T."/>
            <person name="Boden R."/>
            <person name="Freyermuth S.K."/>
            <person name="Kerfeld C.A."/>
        </authorList>
    </citation>
    <scope>NUCLEOTIDE SEQUENCE [LARGE SCALE GENOMIC DNA]</scope>
    <source>
        <strain evidence="2 3">JR-2</strain>
    </source>
</reference>
<dbReference type="GO" id="GO:0005543">
    <property type="term" value="F:phospholipid binding"/>
    <property type="evidence" value="ECO:0007669"/>
    <property type="project" value="TreeGrafter"/>
</dbReference>
<dbReference type="PANTHER" id="PTHR33371">
    <property type="entry name" value="INTERMEMBRANE PHOSPHOLIPID TRANSPORT SYSTEM BINDING PROTEIN MLAD-RELATED"/>
    <property type="match status" value="1"/>
</dbReference>
<evidence type="ECO:0000313" key="3">
    <source>
        <dbReference type="Proteomes" id="UP000285478"/>
    </source>
</evidence>
<feature type="domain" description="Mce/MlaD" evidence="1">
    <location>
        <begin position="39"/>
        <end position="118"/>
    </location>
</feature>
<dbReference type="GO" id="GO:0005548">
    <property type="term" value="F:phospholipid transporter activity"/>
    <property type="evidence" value="ECO:0007669"/>
    <property type="project" value="TreeGrafter"/>
</dbReference>
<sequence>MSRWKMIEIWVGAFVLFALISLAVIALKVSNFEGFQDRPTYQVNALFSNIGGLKVRSPVKISGVVVGRVGNISVDRNTYQARVVMDIYQDYNQLPLDTSASILTSGLLGDQYIGLEPGADEEYLRDGDQIDLVQPALVLEELIGQFLTKFADSDSEAK</sequence>
<dbReference type="InterPro" id="IPR052336">
    <property type="entry name" value="MlaD_Phospholipid_Transporter"/>
</dbReference>
<keyword evidence="3" id="KW-1185">Reference proteome</keyword>
<dbReference type="RefSeq" id="WP_029937838.1">
    <property type="nucleotide sequence ID" value="NZ_CP035033.1"/>
</dbReference>